<dbReference type="GO" id="GO:0000976">
    <property type="term" value="F:transcription cis-regulatory region binding"/>
    <property type="evidence" value="ECO:0007669"/>
    <property type="project" value="TreeGrafter"/>
</dbReference>
<evidence type="ECO:0000256" key="3">
    <source>
        <dbReference type="ARBA" id="ARBA00022553"/>
    </source>
</evidence>
<evidence type="ECO:0000256" key="2">
    <source>
        <dbReference type="ARBA" id="ARBA00022490"/>
    </source>
</evidence>
<dbReference type="FunFam" id="1.10.10.10:FF:000018">
    <property type="entry name" value="DNA-binding response regulator ResD"/>
    <property type="match status" value="1"/>
</dbReference>
<evidence type="ECO:0000256" key="4">
    <source>
        <dbReference type="ARBA" id="ARBA00023012"/>
    </source>
</evidence>
<comment type="subcellular location">
    <subcellularLocation>
        <location evidence="1">Cytoplasm</location>
    </subcellularLocation>
</comment>
<reference evidence="16 17" key="1">
    <citation type="submission" date="2018-08" db="EMBL/GenBank/DDBJ databases">
        <title>Bacillus jemisoniae sp. nov., Bacillus chryseoplanitiae sp. nov., Bacillus resnikiae sp. nov., and Bacillus frankliniae sp. nov., isolated from Viking spacecraft and associated surfaces.</title>
        <authorList>
            <person name="Seuylemezian A."/>
            <person name="Vaishampayan P."/>
        </authorList>
    </citation>
    <scope>NUCLEOTIDE SEQUENCE [LARGE SCALE GENOMIC DNA]</scope>
    <source>
        <strain evidence="16 17">JJ-247</strain>
    </source>
</reference>
<evidence type="ECO:0000259" key="15">
    <source>
        <dbReference type="PROSITE" id="PS51755"/>
    </source>
</evidence>
<dbReference type="FunFam" id="3.40.50.2300:FF:000001">
    <property type="entry name" value="DNA-binding response regulator PhoB"/>
    <property type="match status" value="1"/>
</dbReference>
<accession>A0A398BCD9</accession>
<keyword evidence="3 12" id="KW-0597">Phosphoprotein</keyword>
<evidence type="ECO:0000256" key="10">
    <source>
        <dbReference type="ARBA" id="ARBA00037471"/>
    </source>
</evidence>
<dbReference type="SMART" id="SM00448">
    <property type="entry name" value="REC"/>
    <property type="match status" value="1"/>
</dbReference>
<dbReference type="CDD" id="cd00383">
    <property type="entry name" value="trans_reg_C"/>
    <property type="match status" value="1"/>
</dbReference>
<dbReference type="OrthoDB" id="9790442at2"/>
<sequence length="225" mass="25596">MATILVVDDDKNVRFLVHKNIQEEGYHVLQASGGPEALELLGNNQVDLAVIDVMMPEMDGFELTKQVKSNYGIPVILLTAKGQISDKETGFRLGADDYIVKPFNPKELLFRIQAILKRYNKPSDSVIAIGEVSINRKNYEVQVGERTLILPLKEFELLFYMASYPNQVLSRPQIIEAVWGLDFNGDERTVNVHVKRLRERFSSLTDDITIKTVRGLGYLLEDRQE</sequence>
<dbReference type="GO" id="GO:0006355">
    <property type="term" value="P:regulation of DNA-templated transcription"/>
    <property type="evidence" value="ECO:0007669"/>
    <property type="project" value="InterPro"/>
</dbReference>
<protein>
    <recommendedName>
        <fullName evidence="11">Heme response regulator HssR</fullName>
    </recommendedName>
</protein>
<feature type="DNA-binding region" description="OmpR/PhoB-type" evidence="13">
    <location>
        <begin position="124"/>
        <end position="222"/>
    </location>
</feature>
<evidence type="ECO:0000259" key="14">
    <source>
        <dbReference type="PROSITE" id="PS50110"/>
    </source>
</evidence>
<dbReference type="InterPro" id="IPR001867">
    <property type="entry name" value="OmpR/PhoB-type_DNA-bd"/>
</dbReference>
<dbReference type="PANTHER" id="PTHR48111:SF49">
    <property type="entry name" value="HEME RESPONSE REGULATOR HSSR"/>
    <property type="match status" value="1"/>
</dbReference>
<dbReference type="PROSITE" id="PS51755">
    <property type="entry name" value="OMPR_PHOB"/>
    <property type="match status" value="1"/>
</dbReference>
<gene>
    <name evidence="16" type="ORF">D1970_04835</name>
</gene>
<dbReference type="GO" id="GO:0005829">
    <property type="term" value="C:cytosol"/>
    <property type="evidence" value="ECO:0007669"/>
    <property type="project" value="TreeGrafter"/>
</dbReference>
<dbReference type="GO" id="GO:0032993">
    <property type="term" value="C:protein-DNA complex"/>
    <property type="evidence" value="ECO:0007669"/>
    <property type="project" value="TreeGrafter"/>
</dbReference>
<evidence type="ECO:0000256" key="12">
    <source>
        <dbReference type="PROSITE-ProRule" id="PRU00169"/>
    </source>
</evidence>
<dbReference type="AlphaFoldDB" id="A0A398BCD9"/>
<dbReference type="GO" id="GO:0000156">
    <property type="term" value="F:phosphorelay response regulator activity"/>
    <property type="evidence" value="ECO:0007669"/>
    <property type="project" value="TreeGrafter"/>
</dbReference>
<evidence type="ECO:0000256" key="7">
    <source>
        <dbReference type="ARBA" id="ARBA00023125"/>
    </source>
</evidence>
<feature type="domain" description="OmpR/PhoB-type" evidence="15">
    <location>
        <begin position="124"/>
        <end position="222"/>
    </location>
</feature>
<keyword evidence="17" id="KW-1185">Reference proteome</keyword>
<evidence type="ECO:0000256" key="5">
    <source>
        <dbReference type="ARBA" id="ARBA00023015"/>
    </source>
</evidence>
<dbReference type="Gene3D" id="6.10.250.690">
    <property type="match status" value="1"/>
</dbReference>
<organism evidence="16 17">
    <name type="scientific">Mesobacillus zeae</name>
    <dbReference type="NCBI Taxonomy" id="1917180"/>
    <lineage>
        <taxon>Bacteria</taxon>
        <taxon>Bacillati</taxon>
        <taxon>Bacillota</taxon>
        <taxon>Bacilli</taxon>
        <taxon>Bacillales</taxon>
        <taxon>Bacillaceae</taxon>
        <taxon>Mesobacillus</taxon>
    </lineage>
</organism>
<evidence type="ECO:0000256" key="6">
    <source>
        <dbReference type="ARBA" id="ARBA00023026"/>
    </source>
</evidence>
<name>A0A398BCD9_9BACI</name>
<dbReference type="PANTHER" id="PTHR48111">
    <property type="entry name" value="REGULATOR OF RPOS"/>
    <property type="match status" value="1"/>
</dbReference>
<dbReference type="Pfam" id="PF00486">
    <property type="entry name" value="Trans_reg_C"/>
    <property type="match status" value="1"/>
</dbReference>
<dbReference type="PROSITE" id="PS50110">
    <property type="entry name" value="RESPONSE_REGULATORY"/>
    <property type="match status" value="1"/>
</dbReference>
<dbReference type="RefSeq" id="WP_119111762.1">
    <property type="nucleotide sequence ID" value="NZ_CBCSEO010000007.1"/>
</dbReference>
<evidence type="ECO:0000256" key="8">
    <source>
        <dbReference type="ARBA" id="ARBA00023159"/>
    </source>
</evidence>
<evidence type="ECO:0000256" key="9">
    <source>
        <dbReference type="ARBA" id="ARBA00023163"/>
    </source>
</evidence>
<comment type="caution">
    <text evidence="16">The sequence shown here is derived from an EMBL/GenBank/DDBJ whole genome shotgun (WGS) entry which is preliminary data.</text>
</comment>
<dbReference type="Gene3D" id="3.40.50.2300">
    <property type="match status" value="1"/>
</dbReference>
<dbReference type="EMBL" id="QWVT01000009">
    <property type="protein sequence ID" value="RID87502.1"/>
    <property type="molecule type" value="Genomic_DNA"/>
</dbReference>
<keyword evidence="2" id="KW-0963">Cytoplasm</keyword>
<keyword evidence="4" id="KW-0902">Two-component regulatory system</keyword>
<dbReference type="Pfam" id="PF00072">
    <property type="entry name" value="Response_reg"/>
    <property type="match status" value="1"/>
</dbReference>
<dbReference type="InterPro" id="IPR036388">
    <property type="entry name" value="WH-like_DNA-bd_sf"/>
</dbReference>
<dbReference type="SUPFAM" id="SSF52172">
    <property type="entry name" value="CheY-like"/>
    <property type="match status" value="1"/>
</dbReference>
<dbReference type="Gene3D" id="1.10.10.10">
    <property type="entry name" value="Winged helix-like DNA-binding domain superfamily/Winged helix DNA-binding domain"/>
    <property type="match status" value="1"/>
</dbReference>
<evidence type="ECO:0000256" key="1">
    <source>
        <dbReference type="ARBA" id="ARBA00004496"/>
    </source>
</evidence>
<dbReference type="Proteomes" id="UP000265816">
    <property type="component" value="Unassembled WGS sequence"/>
</dbReference>
<comment type="function">
    <text evidence="10">Member of the two-component regulatory system HssS/HssR involved in intracellular heme homeostasis and tempering of staphylococcal virulence. Phosphorylated HssR binds to a direct repeat sequence within hrtAB promoter and activates the expression of hrtAB, an efflux pump, in response to extracellular heme, hemin, hemoglobin or blood.</text>
</comment>
<feature type="domain" description="Response regulatory" evidence="14">
    <location>
        <begin position="3"/>
        <end position="116"/>
    </location>
</feature>
<keyword evidence="8" id="KW-0010">Activator</keyword>
<keyword evidence="5" id="KW-0805">Transcription regulation</keyword>
<evidence type="ECO:0000256" key="13">
    <source>
        <dbReference type="PROSITE-ProRule" id="PRU01091"/>
    </source>
</evidence>
<dbReference type="InterPro" id="IPR039420">
    <property type="entry name" value="WalR-like"/>
</dbReference>
<evidence type="ECO:0000313" key="17">
    <source>
        <dbReference type="Proteomes" id="UP000265816"/>
    </source>
</evidence>
<feature type="modified residue" description="4-aspartylphosphate" evidence="12">
    <location>
        <position position="52"/>
    </location>
</feature>
<proteinExistence type="predicted"/>
<evidence type="ECO:0000313" key="16">
    <source>
        <dbReference type="EMBL" id="RID87502.1"/>
    </source>
</evidence>
<dbReference type="SMART" id="SM00862">
    <property type="entry name" value="Trans_reg_C"/>
    <property type="match status" value="1"/>
</dbReference>
<keyword evidence="6" id="KW-0843">Virulence</keyword>
<dbReference type="InterPro" id="IPR011006">
    <property type="entry name" value="CheY-like_superfamily"/>
</dbReference>
<dbReference type="CDD" id="cd17574">
    <property type="entry name" value="REC_OmpR"/>
    <property type="match status" value="1"/>
</dbReference>
<keyword evidence="7 13" id="KW-0238">DNA-binding</keyword>
<keyword evidence="9" id="KW-0804">Transcription</keyword>
<dbReference type="InterPro" id="IPR001789">
    <property type="entry name" value="Sig_transdc_resp-reg_receiver"/>
</dbReference>
<evidence type="ECO:0000256" key="11">
    <source>
        <dbReference type="ARBA" id="ARBA00039976"/>
    </source>
</evidence>